<dbReference type="RefSeq" id="WP_345571880.1">
    <property type="nucleotide sequence ID" value="NZ_BAABDQ010000027.1"/>
</dbReference>
<proteinExistence type="predicted"/>
<gene>
    <name evidence="3" type="ORF">GCM10022419_089380</name>
</gene>
<accession>A0ABP6YZ00</accession>
<evidence type="ECO:0000259" key="2">
    <source>
        <dbReference type="Pfam" id="PF01883"/>
    </source>
</evidence>
<comment type="caution">
    <text evidence="3">The sequence shown here is derived from an EMBL/GenBank/DDBJ whole genome shotgun (WGS) entry which is preliminary data.</text>
</comment>
<dbReference type="EMBL" id="BAABDQ010000027">
    <property type="protein sequence ID" value="GAA3592612.1"/>
    <property type="molecule type" value="Genomic_DNA"/>
</dbReference>
<sequence>MTAVNDGSRILAALATVRDPELDEPITALGFVASCALSADGRAEVRLRLPTYFCAPNFAFLMVADAHDAVSAMEGVRHTEVVLEDHFAAEAINDGVAARAGFQRSFAGEAAGELDQLRADFLRKAVLAGTDQVCRSLLTAAPTPDTAPAPTARPGGGLDGGSDGGPDSGPDAGSVVLARLTLGDVPGSPALDRLRQRRRELGLPAGDDAPLLIDPATGAPIGADAVPRHLRRARTTRVGIEANTGICRGMLRHRYQDKGEGEEDR</sequence>
<name>A0ABP6YZ00_9ACTN</name>
<protein>
    <submittedName>
        <fullName evidence="3">Iron-sulfur cluster assembly protein</fullName>
    </submittedName>
</protein>
<dbReference type="Pfam" id="PF01883">
    <property type="entry name" value="FeS_assembly_P"/>
    <property type="match status" value="1"/>
</dbReference>
<evidence type="ECO:0000313" key="4">
    <source>
        <dbReference type="Proteomes" id="UP001500630"/>
    </source>
</evidence>
<reference evidence="4" key="1">
    <citation type="journal article" date="2019" name="Int. J. Syst. Evol. Microbiol.">
        <title>The Global Catalogue of Microorganisms (GCM) 10K type strain sequencing project: providing services to taxonomists for standard genome sequencing and annotation.</title>
        <authorList>
            <consortium name="The Broad Institute Genomics Platform"/>
            <consortium name="The Broad Institute Genome Sequencing Center for Infectious Disease"/>
            <person name="Wu L."/>
            <person name="Ma J."/>
        </authorList>
    </citation>
    <scope>NUCLEOTIDE SEQUENCE [LARGE SCALE GENOMIC DNA]</scope>
    <source>
        <strain evidence="4">JCM 17326</strain>
    </source>
</reference>
<feature type="domain" description="MIP18 family-like" evidence="2">
    <location>
        <begin position="9"/>
        <end position="81"/>
    </location>
</feature>
<dbReference type="Proteomes" id="UP001500630">
    <property type="component" value="Unassembled WGS sequence"/>
</dbReference>
<dbReference type="Gene3D" id="3.30.300.130">
    <property type="entry name" value="Fe-S cluster assembly (FSCA)"/>
    <property type="match status" value="1"/>
</dbReference>
<dbReference type="InterPro" id="IPR034904">
    <property type="entry name" value="FSCA_dom_sf"/>
</dbReference>
<feature type="compositionally biased region" description="Low complexity" evidence="1">
    <location>
        <begin position="139"/>
        <end position="153"/>
    </location>
</feature>
<dbReference type="InterPro" id="IPR002744">
    <property type="entry name" value="MIP18-like"/>
</dbReference>
<feature type="compositionally biased region" description="Gly residues" evidence="1">
    <location>
        <begin position="154"/>
        <end position="167"/>
    </location>
</feature>
<dbReference type="SUPFAM" id="SSF117916">
    <property type="entry name" value="Fe-S cluster assembly (FSCA) domain-like"/>
    <property type="match status" value="1"/>
</dbReference>
<keyword evidence="4" id="KW-1185">Reference proteome</keyword>
<evidence type="ECO:0000256" key="1">
    <source>
        <dbReference type="SAM" id="MobiDB-lite"/>
    </source>
</evidence>
<organism evidence="3 4">
    <name type="scientific">Nonomuraea rosea</name>
    <dbReference type="NCBI Taxonomy" id="638574"/>
    <lineage>
        <taxon>Bacteria</taxon>
        <taxon>Bacillati</taxon>
        <taxon>Actinomycetota</taxon>
        <taxon>Actinomycetes</taxon>
        <taxon>Streptosporangiales</taxon>
        <taxon>Streptosporangiaceae</taxon>
        <taxon>Nonomuraea</taxon>
    </lineage>
</organism>
<feature type="region of interest" description="Disordered" evidence="1">
    <location>
        <begin position="139"/>
        <end position="174"/>
    </location>
</feature>
<evidence type="ECO:0000313" key="3">
    <source>
        <dbReference type="EMBL" id="GAA3592612.1"/>
    </source>
</evidence>